<reference evidence="2" key="1">
    <citation type="submission" date="2022-12" db="EMBL/GenBank/DDBJ databases">
        <authorList>
            <person name="Petersen C."/>
        </authorList>
    </citation>
    <scope>NUCLEOTIDE SEQUENCE</scope>
    <source>
        <strain evidence="2">IBT 16125</strain>
    </source>
</reference>
<gene>
    <name evidence="2" type="ORF">N7458_011168</name>
</gene>
<feature type="signal peptide" evidence="1">
    <location>
        <begin position="1"/>
        <end position="19"/>
    </location>
</feature>
<evidence type="ECO:0000256" key="1">
    <source>
        <dbReference type="SAM" id="SignalP"/>
    </source>
</evidence>
<keyword evidence="1" id="KW-0732">Signal</keyword>
<reference evidence="2" key="2">
    <citation type="journal article" date="2023" name="IMA Fungus">
        <title>Comparative genomic study of the Penicillium genus elucidates a diverse pangenome and 15 lateral gene transfer events.</title>
        <authorList>
            <person name="Petersen C."/>
            <person name="Sorensen T."/>
            <person name="Nielsen M.R."/>
            <person name="Sondergaard T.E."/>
            <person name="Sorensen J.L."/>
            <person name="Fitzpatrick D.A."/>
            <person name="Frisvad J.C."/>
            <person name="Nielsen K.L."/>
        </authorList>
    </citation>
    <scope>NUCLEOTIDE SEQUENCE</scope>
    <source>
        <strain evidence="2">IBT 16125</strain>
    </source>
</reference>
<evidence type="ECO:0000313" key="2">
    <source>
        <dbReference type="EMBL" id="KAJ5440170.1"/>
    </source>
</evidence>
<dbReference type="EMBL" id="JAPVEA010000008">
    <property type="protein sequence ID" value="KAJ5440170.1"/>
    <property type="molecule type" value="Genomic_DNA"/>
</dbReference>
<feature type="chain" id="PRO_5042230546" evidence="1">
    <location>
        <begin position="20"/>
        <end position="139"/>
    </location>
</feature>
<proteinExistence type="predicted"/>
<organism evidence="2 3">
    <name type="scientific">Penicillium daleae</name>
    <dbReference type="NCBI Taxonomy" id="63821"/>
    <lineage>
        <taxon>Eukaryota</taxon>
        <taxon>Fungi</taxon>
        <taxon>Dikarya</taxon>
        <taxon>Ascomycota</taxon>
        <taxon>Pezizomycotina</taxon>
        <taxon>Eurotiomycetes</taxon>
        <taxon>Eurotiomycetidae</taxon>
        <taxon>Eurotiales</taxon>
        <taxon>Aspergillaceae</taxon>
        <taxon>Penicillium</taxon>
    </lineage>
</organism>
<dbReference type="GeneID" id="81604793"/>
<dbReference type="Proteomes" id="UP001213681">
    <property type="component" value="Unassembled WGS sequence"/>
</dbReference>
<dbReference type="RefSeq" id="XP_056763399.1">
    <property type="nucleotide sequence ID" value="XM_056914550.1"/>
</dbReference>
<dbReference type="AlphaFoldDB" id="A0AAD6G027"/>
<accession>A0AAD6G027</accession>
<name>A0AAD6G027_9EURO</name>
<comment type="caution">
    <text evidence="2">The sequence shown here is derived from an EMBL/GenBank/DDBJ whole genome shotgun (WGS) entry which is preliminary data.</text>
</comment>
<keyword evidence="3" id="KW-1185">Reference proteome</keyword>
<evidence type="ECO:0000313" key="3">
    <source>
        <dbReference type="Proteomes" id="UP001213681"/>
    </source>
</evidence>
<sequence>MSLSRFAVVLFMLQASAIAQSTTSSSTTTPISQATGSSQVLRPTQGEIVTYASPYTIRWTPPNVSGSISIEVWDTDTSGLAYSFTEVDGMDNQPIACDGYLANMNCGKIAQRIPDTGEHGQLSPILLPHAGNMFAGSLV</sequence>
<protein>
    <submittedName>
        <fullName evidence="2">Uncharacterized protein</fullName>
    </submittedName>
</protein>